<sequence>MAPSHFFPWVSYEVTKRHTRERSAAFYMTKYLYPSHCSSYILNVSAIVYAWIGSKSDADSARLIEQIAEEKFNNPWVSLQMNTIVSTRNLQNNVDYICTQTNRDRNY</sequence>
<dbReference type="EMBL" id="CM056792">
    <property type="protein sequence ID" value="KAJ8722200.1"/>
    <property type="molecule type" value="Genomic_DNA"/>
</dbReference>
<gene>
    <name evidence="1" type="ORF">PYW08_004602</name>
</gene>
<proteinExistence type="predicted"/>
<evidence type="ECO:0000313" key="2">
    <source>
        <dbReference type="Proteomes" id="UP001231649"/>
    </source>
</evidence>
<protein>
    <submittedName>
        <fullName evidence="1">Uncharacterized protein</fullName>
    </submittedName>
</protein>
<name>A0ACC2QRX5_9NEOP</name>
<reference evidence="1" key="1">
    <citation type="submission" date="2023-03" db="EMBL/GenBank/DDBJ databases">
        <title>Chromosome-level genomes of two armyworms, Mythimna separata and Mythimna loreyi, provide insights into the biosynthesis and reception of sex pheromones.</title>
        <authorList>
            <person name="Zhao H."/>
        </authorList>
    </citation>
    <scope>NUCLEOTIDE SEQUENCE</scope>
    <source>
        <strain evidence="1">BeijingLab</strain>
    </source>
</reference>
<comment type="caution">
    <text evidence="1">The sequence shown here is derived from an EMBL/GenBank/DDBJ whole genome shotgun (WGS) entry which is preliminary data.</text>
</comment>
<keyword evidence="2" id="KW-1185">Reference proteome</keyword>
<dbReference type="Proteomes" id="UP001231649">
    <property type="component" value="Chromosome 16"/>
</dbReference>
<evidence type="ECO:0000313" key="1">
    <source>
        <dbReference type="EMBL" id="KAJ8722200.1"/>
    </source>
</evidence>
<accession>A0ACC2QRX5</accession>
<organism evidence="1 2">
    <name type="scientific">Mythimna loreyi</name>
    <dbReference type="NCBI Taxonomy" id="667449"/>
    <lineage>
        <taxon>Eukaryota</taxon>
        <taxon>Metazoa</taxon>
        <taxon>Ecdysozoa</taxon>
        <taxon>Arthropoda</taxon>
        <taxon>Hexapoda</taxon>
        <taxon>Insecta</taxon>
        <taxon>Pterygota</taxon>
        <taxon>Neoptera</taxon>
        <taxon>Endopterygota</taxon>
        <taxon>Lepidoptera</taxon>
        <taxon>Glossata</taxon>
        <taxon>Ditrysia</taxon>
        <taxon>Noctuoidea</taxon>
        <taxon>Noctuidae</taxon>
        <taxon>Noctuinae</taxon>
        <taxon>Hadenini</taxon>
        <taxon>Mythimna</taxon>
    </lineage>
</organism>